<dbReference type="KEGG" id="lhw:BSQ49_09845"/>
<gene>
    <name evidence="9" type="ORF">BSQ49_09845</name>
</gene>
<dbReference type="Proteomes" id="UP000314960">
    <property type="component" value="Chromosome"/>
</dbReference>
<dbReference type="Pfam" id="PF03600">
    <property type="entry name" value="CitMHS"/>
    <property type="match status" value="1"/>
</dbReference>
<feature type="domain" description="Citrate transporter-like" evidence="8">
    <location>
        <begin position="26"/>
        <end position="299"/>
    </location>
</feature>
<evidence type="ECO:0000256" key="2">
    <source>
        <dbReference type="ARBA" id="ARBA00022448"/>
    </source>
</evidence>
<evidence type="ECO:0000259" key="8">
    <source>
        <dbReference type="Pfam" id="PF03600"/>
    </source>
</evidence>
<feature type="transmembrane region" description="Helical" evidence="7">
    <location>
        <begin position="12"/>
        <end position="29"/>
    </location>
</feature>
<keyword evidence="2" id="KW-0813">Transport</keyword>
<dbReference type="InterPro" id="IPR004680">
    <property type="entry name" value="Cit_transptr-like_dom"/>
</dbReference>
<feature type="transmembrane region" description="Helical" evidence="7">
    <location>
        <begin position="340"/>
        <end position="365"/>
    </location>
</feature>
<feature type="transmembrane region" description="Helical" evidence="7">
    <location>
        <begin position="197"/>
        <end position="230"/>
    </location>
</feature>
<feature type="transmembrane region" description="Helical" evidence="7">
    <location>
        <begin position="155"/>
        <end position="176"/>
    </location>
</feature>
<comment type="subcellular location">
    <subcellularLocation>
        <location evidence="1">Cell membrane</location>
        <topology evidence="1">Multi-pass membrane protein</topology>
    </subcellularLocation>
</comment>
<feature type="transmembrane region" description="Helical" evidence="7">
    <location>
        <begin position="242"/>
        <end position="263"/>
    </location>
</feature>
<evidence type="ECO:0000256" key="6">
    <source>
        <dbReference type="ARBA" id="ARBA00023136"/>
    </source>
</evidence>
<dbReference type="GO" id="GO:0055085">
    <property type="term" value="P:transmembrane transport"/>
    <property type="evidence" value="ECO:0007669"/>
    <property type="project" value="InterPro"/>
</dbReference>
<dbReference type="RefSeq" id="WP_141054691.1">
    <property type="nucleotide sequence ID" value="NZ_CP018176.1"/>
</dbReference>
<feature type="transmembrane region" description="Helical" evidence="7">
    <location>
        <begin position="41"/>
        <end position="59"/>
    </location>
</feature>
<dbReference type="EMBL" id="CP018176">
    <property type="protein sequence ID" value="AUJ30458.1"/>
    <property type="molecule type" value="Genomic_DNA"/>
</dbReference>
<dbReference type="PANTHER" id="PTHR43302">
    <property type="entry name" value="TRANSPORTER ARSB-RELATED"/>
    <property type="match status" value="1"/>
</dbReference>
<keyword evidence="5 7" id="KW-1133">Transmembrane helix</keyword>
<reference evidence="9 10" key="1">
    <citation type="submission" date="2016-11" db="EMBL/GenBank/DDBJ databases">
        <title>Interaction between Lactobacillus species and yeast in water kefir.</title>
        <authorList>
            <person name="Behr J."/>
            <person name="Xu D."/>
            <person name="Vogel R.F."/>
        </authorList>
    </citation>
    <scope>NUCLEOTIDE SEQUENCE [LARGE SCALE GENOMIC DNA]</scope>
    <source>
        <strain evidence="9 10">TMW 1.1822</strain>
    </source>
</reference>
<protein>
    <recommendedName>
        <fullName evidence="8">Citrate transporter-like domain-containing protein</fullName>
    </recommendedName>
</protein>
<evidence type="ECO:0000313" key="9">
    <source>
        <dbReference type="EMBL" id="AUJ30458.1"/>
    </source>
</evidence>
<dbReference type="PANTHER" id="PTHR43302:SF5">
    <property type="entry name" value="TRANSPORTER ARSB-RELATED"/>
    <property type="match status" value="1"/>
</dbReference>
<keyword evidence="6 7" id="KW-0472">Membrane</keyword>
<organism evidence="9 10">
    <name type="scientific">Liquorilactobacillus hordei</name>
    <dbReference type="NCBI Taxonomy" id="468911"/>
    <lineage>
        <taxon>Bacteria</taxon>
        <taxon>Bacillati</taxon>
        <taxon>Bacillota</taxon>
        <taxon>Bacilli</taxon>
        <taxon>Lactobacillales</taxon>
        <taxon>Lactobacillaceae</taxon>
        <taxon>Liquorilactobacillus</taxon>
    </lineage>
</organism>
<feature type="transmembrane region" description="Helical" evidence="7">
    <location>
        <begin position="79"/>
        <end position="104"/>
    </location>
</feature>
<accession>A0A3S6QQZ5</accession>
<evidence type="ECO:0000256" key="5">
    <source>
        <dbReference type="ARBA" id="ARBA00022989"/>
    </source>
</evidence>
<name>A0A3S6QQZ5_9LACO</name>
<keyword evidence="3" id="KW-1003">Cell membrane</keyword>
<sequence>MKIIINRIYHDKIFWITFGFTLFSFLLGFPRLNDINWHTIFSLFALMTCVQLLNSLQLLDKLSRLLVARSSNSRQTVQFLVMLSFTSSMLLTNDVAILTLIPLFISIAHEQHLKTALLATMIIIAANLGSAFTPFGNPQNLFLISNYHLKSGQFFRISFPFMIISILLLIPLTWLIRPKVIKKIRRKSITIKKIPLLITGCLSLIVFLGIFNFINIQLVSVIAIMSCFFIDKHVLKKVDYGLLLTFLCFFVMVSNFSNSALINHLLNQLTQTKPMVYITSLLLSQFISNVPTTILLAHFTHTVKALFWGVNVGGLGTLVASLANLLALKQLILLDEDNHIYQFIKIFTLVNVVLLIFLGILGFIFI</sequence>
<keyword evidence="4 7" id="KW-0812">Transmembrane</keyword>
<feature type="transmembrane region" description="Helical" evidence="7">
    <location>
        <begin position="275"/>
        <end position="299"/>
    </location>
</feature>
<dbReference type="AlphaFoldDB" id="A0A3S6QQZ5"/>
<evidence type="ECO:0000313" key="10">
    <source>
        <dbReference type="Proteomes" id="UP000314960"/>
    </source>
</evidence>
<feature type="transmembrane region" description="Helical" evidence="7">
    <location>
        <begin position="305"/>
        <end position="328"/>
    </location>
</feature>
<evidence type="ECO:0000256" key="4">
    <source>
        <dbReference type="ARBA" id="ARBA00022692"/>
    </source>
</evidence>
<proteinExistence type="predicted"/>
<evidence type="ECO:0000256" key="1">
    <source>
        <dbReference type="ARBA" id="ARBA00004651"/>
    </source>
</evidence>
<evidence type="ECO:0000256" key="3">
    <source>
        <dbReference type="ARBA" id="ARBA00022475"/>
    </source>
</evidence>
<feature type="transmembrane region" description="Helical" evidence="7">
    <location>
        <begin position="116"/>
        <end position="135"/>
    </location>
</feature>
<dbReference type="GO" id="GO:0005886">
    <property type="term" value="C:plasma membrane"/>
    <property type="evidence" value="ECO:0007669"/>
    <property type="project" value="UniProtKB-SubCell"/>
</dbReference>
<evidence type="ECO:0000256" key="7">
    <source>
        <dbReference type="SAM" id="Phobius"/>
    </source>
</evidence>